<evidence type="ECO:0000313" key="12">
    <source>
        <dbReference type="Proteomes" id="UP000036834"/>
    </source>
</evidence>
<keyword evidence="8" id="KW-0472">Membrane</keyword>
<keyword evidence="8" id="KW-1133">Transmembrane helix</keyword>
<dbReference type="Gene3D" id="1.10.4030.10">
    <property type="entry name" value="Porin chaperone SurA, peptide-binding domain"/>
    <property type="match status" value="1"/>
</dbReference>
<evidence type="ECO:0000313" key="10">
    <source>
        <dbReference type="EMBL" id="GED72945.1"/>
    </source>
</evidence>
<evidence type="ECO:0000256" key="7">
    <source>
        <dbReference type="SAM" id="Coils"/>
    </source>
</evidence>
<dbReference type="STRING" id="54915.ADS79_14420"/>
<dbReference type="EMBL" id="LGIQ01000008">
    <property type="protein sequence ID" value="KNB72153.1"/>
    <property type="molecule type" value="Genomic_DNA"/>
</dbReference>
<reference evidence="10 13" key="3">
    <citation type="submission" date="2019-06" db="EMBL/GenBank/DDBJ databases">
        <title>Whole genome shotgun sequence of Brevibacillus reuszeri NBRC 15719.</title>
        <authorList>
            <person name="Hosoyama A."/>
            <person name="Uohara A."/>
            <person name="Ohji S."/>
            <person name="Ichikawa N."/>
        </authorList>
    </citation>
    <scope>NUCLEOTIDE SEQUENCE [LARGE SCALE GENOMIC DNA]</scope>
    <source>
        <strain evidence="10 13">NBRC 15719</strain>
    </source>
</reference>
<evidence type="ECO:0000256" key="5">
    <source>
        <dbReference type="ARBA" id="ARBA00023235"/>
    </source>
</evidence>
<keyword evidence="8" id="KW-0812">Transmembrane</keyword>
<keyword evidence="3" id="KW-0732">Signal</keyword>
<dbReference type="InterPro" id="IPR027304">
    <property type="entry name" value="Trigger_fact/SurA_dom_sf"/>
</dbReference>
<keyword evidence="7" id="KW-0175">Coiled coil</keyword>
<evidence type="ECO:0000256" key="3">
    <source>
        <dbReference type="ARBA" id="ARBA00022729"/>
    </source>
</evidence>
<evidence type="ECO:0000256" key="4">
    <source>
        <dbReference type="ARBA" id="ARBA00023110"/>
    </source>
</evidence>
<name>A0A0K9YTX3_9BACL</name>
<comment type="catalytic activity">
    <reaction evidence="1">
        <text>[protein]-peptidylproline (omega=180) = [protein]-peptidylproline (omega=0)</text>
        <dbReference type="Rhea" id="RHEA:16237"/>
        <dbReference type="Rhea" id="RHEA-COMP:10747"/>
        <dbReference type="Rhea" id="RHEA-COMP:10748"/>
        <dbReference type="ChEBI" id="CHEBI:83833"/>
        <dbReference type="ChEBI" id="CHEBI:83834"/>
        <dbReference type="EC" id="5.2.1.8"/>
    </reaction>
</comment>
<dbReference type="AlphaFoldDB" id="A0A0K9YTX3"/>
<comment type="caution">
    <text evidence="11">The sequence shown here is derived from an EMBL/GenBank/DDBJ whole genome shotgun (WGS) entry which is preliminary data.</text>
</comment>
<dbReference type="PATRIC" id="fig|54915.3.peg.254"/>
<keyword evidence="13" id="KW-1185">Reference proteome</keyword>
<evidence type="ECO:0000256" key="6">
    <source>
        <dbReference type="PROSITE-ProRule" id="PRU00278"/>
    </source>
</evidence>
<dbReference type="OrthoDB" id="14196at2"/>
<feature type="transmembrane region" description="Helical" evidence="8">
    <location>
        <begin position="6"/>
        <end position="26"/>
    </location>
</feature>
<evidence type="ECO:0000313" key="13">
    <source>
        <dbReference type="Proteomes" id="UP000319578"/>
    </source>
</evidence>
<feature type="coiled-coil region" evidence="7">
    <location>
        <begin position="246"/>
        <end position="277"/>
    </location>
</feature>
<protein>
    <recommendedName>
        <fullName evidence="2">peptidylprolyl isomerase</fullName>
        <ecNumber evidence="2">5.2.1.8</ecNumber>
    </recommendedName>
</protein>
<dbReference type="PROSITE" id="PS50198">
    <property type="entry name" value="PPIC_PPIASE_2"/>
    <property type="match status" value="1"/>
</dbReference>
<evidence type="ECO:0000256" key="8">
    <source>
        <dbReference type="SAM" id="Phobius"/>
    </source>
</evidence>
<proteinExistence type="predicted"/>
<dbReference type="InterPro" id="IPR050245">
    <property type="entry name" value="PrsA_foldase"/>
</dbReference>
<dbReference type="EC" id="5.2.1.8" evidence="2"/>
<dbReference type="SUPFAM" id="SSF54534">
    <property type="entry name" value="FKBP-like"/>
    <property type="match status" value="1"/>
</dbReference>
<dbReference type="PANTHER" id="PTHR47245:SF1">
    <property type="entry name" value="FOLDASE PROTEIN PRSA"/>
    <property type="match status" value="1"/>
</dbReference>
<accession>A0A0K9YTX3</accession>
<keyword evidence="4 6" id="KW-0697">Rotamase</keyword>
<evidence type="ECO:0000256" key="1">
    <source>
        <dbReference type="ARBA" id="ARBA00000971"/>
    </source>
</evidence>
<dbReference type="GO" id="GO:0003755">
    <property type="term" value="F:peptidyl-prolyl cis-trans isomerase activity"/>
    <property type="evidence" value="ECO:0007669"/>
    <property type="project" value="UniProtKB-KW"/>
</dbReference>
<dbReference type="PANTHER" id="PTHR47245">
    <property type="entry name" value="PEPTIDYLPROLYL ISOMERASE"/>
    <property type="match status" value="1"/>
</dbReference>
<dbReference type="Proteomes" id="UP000319578">
    <property type="component" value="Unassembled WGS sequence"/>
</dbReference>
<dbReference type="RefSeq" id="WP_049739128.1">
    <property type="nucleotide sequence ID" value="NZ_BJON01000037.1"/>
</dbReference>
<dbReference type="SUPFAM" id="SSF109998">
    <property type="entry name" value="Triger factor/SurA peptide-binding domain-like"/>
    <property type="match status" value="1"/>
</dbReference>
<dbReference type="InterPro" id="IPR000297">
    <property type="entry name" value="PPIase_PpiC"/>
</dbReference>
<dbReference type="EMBL" id="BJON01000037">
    <property type="protein sequence ID" value="GED72945.1"/>
    <property type="molecule type" value="Genomic_DNA"/>
</dbReference>
<keyword evidence="5 6" id="KW-0413">Isomerase</keyword>
<dbReference type="Pfam" id="PF13624">
    <property type="entry name" value="SurA_N_3"/>
    <property type="match status" value="1"/>
</dbReference>
<feature type="domain" description="PpiC" evidence="9">
    <location>
        <begin position="159"/>
        <end position="251"/>
    </location>
</feature>
<gene>
    <name evidence="11" type="ORF">ADS79_14420</name>
    <name evidence="10" type="ORF">BRE01_66470</name>
</gene>
<reference evidence="12" key="1">
    <citation type="submission" date="2015-07" db="EMBL/GenBank/DDBJ databases">
        <title>Genome sequencing project for genomic taxonomy and phylogenomics of Bacillus-like bacteria.</title>
        <authorList>
            <person name="Liu B."/>
            <person name="Wang J."/>
            <person name="Zhu Y."/>
            <person name="Liu G."/>
            <person name="Chen Q."/>
            <person name="Chen Z."/>
            <person name="Lan J."/>
            <person name="Che J."/>
            <person name="Ge C."/>
            <person name="Shi H."/>
            <person name="Pan Z."/>
            <person name="Liu X."/>
        </authorList>
    </citation>
    <scope>NUCLEOTIDE SEQUENCE [LARGE SCALE GENOMIC DNA]</scope>
    <source>
        <strain evidence="12">DSM 9887</strain>
    </source>
</reference>
<reference evidence="11" key="2">
    <citation type="submission" date="2015-07" db="EMBL/GenBank/DDBJ databases">
        <title>MeaNS - Measles Nucleotide Surveillance Program.</title>
        <authorList>
            <person name="Tran T."/>
            <person name="Druce J."/>
        </authorList>
    </citation>
    <scope>NUCLEOTIDE SEQUENCE</scope>
    <source>
        <strain evidence="11">DSM 9887</strain>
    </source>
</reference>
<evidence type="ECO:0000256" key="2">
    <source>
        <dbReference type="ARBA" id="ARBA00013194"/>
    </source>
</evidence>
<organism evidence="11 12">
    <name type="scientific">Brevibacillus reuszeri</name>
    <dbReference type="NCBI Taxonomy" id="54915"/>
    <lineage>
        <taxon>Bacteria</taxon>
        <taxon>Bacillati</taxon>
        <taxon>Bacillota</taxon>
        <taxon>Bacilli</taxon>
        <taxon>Bacillales</taxon>
        <taxon>Paenibacillaceae</taxon>
        <taxon>Brevibacillus</taxon>
    </lineage>
</organism>
<dbReference type="InterPro" id="IPR046357">
    <property type="entry name" value="PPIase_dom_sf"/>
</dbReference>
<evidence type="ECO:0000313" key="11">
    <source>
        <dbReference type="EMBL" id="KNB72153.1"/>
    </source>
</evidence>
<dbReference type="Proteomes" id="UP000036834">
    <property type="component" value="Unassembled WGS sequence"/>
</dbReference>
<dbReference type="Gene3D" id="3.10.50.40">
    <property type="match status" value="1"/>
</dbReference>
<dbReference type="Pfam" id="PF13145">
    <property type="entry name" value="Rotamase_2"/>
    <property type="match status" value="1"/>
</dbReference>
<evidence type="ECO:0000259" key="9">
    <source>
        <dbReference type="PROSITE" id="PS50198"/>
    </source>
</evidence>
<sequence length="300" mass="33607">MTNVKGLWAFIGALVLLLLAVTWGYYQSSGKLQSAAVVGDKTISEAEYVAALKQKFGKQVLDDMINREVVFQEAKRLGITVDQKQLDKEVAQIKESYGSQTDSEFQEALKRQAGTSLEALKQEITYQMLLQALATKDITVKDDELLTIYNNNPLRYSKPMQLHLYQIVVASQKEAGQVSAELTQGANFQTLAKERSIDNLTAANGGDMGWISMNGSRLPDEAKTVLAEMETNKNSTVVKVGDQYAIYRIEEKRDEEKRSFEEVKEELRREVAYAQVESLDTVLEQLRKSVGVQISGQMPH</sequence>